<feature type="region of interest" description="Disordered" evidence="1">
    <location>
        <begin position="1"/>
        <end position="176"/>
    </location>
</feature>
<evidence type="ECO:0000313" key="3">
    <source>
        <dbReference type="Proteomes" id="UP001176941"/>
    </source>
</evidence>
<sequence length="176" mass="18293">MGTIIEFELTLPGPRCERSQDPPARCAARPPPRHRGPWRPRPSPPPRAALRGWMPGAAPAAGGGAPGASGKAAGSRGAPAQLGQRTHAAGRAARAFPSPAARSASRRDVRGRPPAQRSSGQSACGRRAHGPAGRADSGRRGPGEGRGAASEDEPRHAPAPDPLEWISTRKGCWRSR</sequence>
<evidence type="ECO:0000313" key="2">
    <source>
        <dbReference type="EMBL" id="CAI9155114.1"/>
    </source>
</evidence>
<protein>
    <submittedName>
        <fullName evidence="2">Uncharacterized protein</fullName>
    </submittedName>
</protein>
<organism evidence="2 3">
    <name type="scientific">Rangifer tarandus platyrhynchus</name>
    <name type="common">Svalbard reindeer</name>
    <dbReference type="NCBI Taxonomy" id="3082113"/>
    <lineage>
        <taxon>Eukaryota</taxon>
        <taxon>Metazoa</taxon>
        <taxon>Chordata</taxon>
        <taxon>Craniata</taxon>
        <taxon>Vertebrata</taxon>
        <taxon>Euteleostomi</taxon>
        <taxon>Mammalia</taxon>
        <taxon>Eutheria</taxon>
        <taxon>Laurasiatheria</taxon>
        <taxon>Artiodactyla</taxon>
        <taxon>Ruminantia</taxon>
        <taxon>Pecora</taxon>
        <taxon>Cervidae</taxon>
        <taxon>Odocoileinae</taxon>
        <taxon>Rangifer</taxon>
    </lineage>
</organism>
<keyword evidence="3" id="KW-1185">Reference proteome</keyword>
<evidence type="ECO:0000256" key="1">
    <source>
        <dbReference type="SAM" id="MobiDB-lite"/>
    </source>
</evidence>
<dbReference type="EMBL" id="OX459948">
    <property type="protein sequence ID" value="CAI9155114.1"/>
    <property type="molecule type" value="Genomic_DNA"/>
</dbReference>
<gene>
    <name evidence="2" type="ORF">MRATA1EN1_LOCUS4076</name>
</gene>
<reference evidence="2" key="1">
    <citation type="submission" date="2023-04" db="EMBL/GenBank/DDBJ databases">
        <authorList>
            <consortium name="ELIXIR-Norway"/>
        </authorList>
    </citation>
    <scope>NUCLEOTIDE SEQUENCE [LARGE SCALE GENOMIC DNA]</scope>
</reference>
<name>A0ABN8Y5N1_RANTA</name>
<feature type="compositionally biased region" description="Low complexity" evidence="1">
    <location>
        <begin position="68"/>
        <end position="103"/>
    </location>
</feature>
<accession>A0ABN8Y5N1</accession>
<dbReference type="Proteomes" id="UP001176941">
    <property type="component" value="Chromosome 12"/>
</dbReference>
<feature type="compositionally biased region" description="Low complexity" evidence="1">
    <location>
        <begin position="48"/>
        <end position="60"/>
    </location>
</feature>
<proteinExistence type="predicted"/>